<dbReference type="PANTHER" id="PTHR13943">
    <property type="entry name" value="HRAS-LIKE SUPPRESSOR - RELATED"/>
    <property type="match status" value="1"/>
</dbReference>
<dbReference type="GO" id="GO:0005737">
    <property type="term" value="C:cytoplasm"/>
    <property type="evidence" value="ECO:0007669"/>
    <property type="project" value="TreeGrafter"/>
</dbReference>
<dbReference type="EMBL" id="CAJOBD010000692">
    <property type="protein sequence ID" value="CAF3706890.1"/>
    <property type="molecule type" value="Genomic_DNA"/>
</dbReference>
<evidence type="ECO:0000313" key="8">
    <source>
        <dbReference type="EMBL" id="CAF1299494.1"/>
    </source>
</evidence>
<keyword evidence="2" id="KW-0808">Transferase</keyword>
<evidence type="ECO:0000313" key="7">
    <source>
        <dbReference type="EMBL" id="CAF1242906.1"/>
    </source>
</evidence>
<dbReference type="PANTHER" id="PTHR13943:SF77">
    <property type="entry name" value="LRAT DOMAIN-CONTAINING PROTEIN"/>
    <property type="match status" value="1"/>
</dbReference>
<dbReference type="GO" id="GO:0008970">
    <property type="term" value="F:phospholipase A1 activity"/>
    <property type="evidence" value="ECO:0007669"/>
    <property type="project" value="TreeGrafter"/>
</dbReference>
<evidence type="ECO:0000313" key="11">
    <source>
        <dbReference type="EMBL" id="CAF3957729.1"/>
    </source>
</evidence>
<dbReference type="Pfam" id="PF04970">
    <property type="entry name" value="LRAT"/>
    <property type="match status" value="1"/>
</dbReference>
<dbReference type="Proteomes" id="UP000663882">
    <property type="component" value="Unassembled WGS sequence"/>
</dbReference>
<dbReference type="GO" id="GO:0070292">
    <property type="term" value="P:N-acylphosphatidylethanolamine metabolic process"/>
    <property type="evidence" value="ECO:0007669"/>
    <property type="project" value="TreeGrafter"/>
</dbReference>
<protein>
    <recommendedName>
        <fullName evidence="5">LRAT domain-containing protein</fullName>
    </recommendedName>
</protein>
<evidence type="ECO:0000259" key="5">
    <source>
        <dbReference type="Pfam" id="PF04970"/>
    </source>
</evidence>
<dbReference type="EMBL" id="CAJNOT010001415">
    <property type="protein sequence ID" value="CAF1195620.1"/>
    <property type="molecule type" value="Genomic_DNA"/>
</dbReference>
<keyword evidence="4" id="KW-0443">Lipid metabolism</keyword>
<dbReference type="InterPro" id="IPR038765">
    <property type="entry name" value="Papain-like_cys_pep_sf"/>
</dbReference>
<accession>A0A815DDT1</accession>
<dbReference type="OrthoDB" id="10051797at2759"/>
<organism evidence="8 12">
    <name type="scientific">Rotaria sordida</name>
    <dbReference type="NCBI Taxonomy" id="392033"/>
    <lineage>
        <taxon>Eukaryota</taxon>
        <taxon>Metazoa</taxon>
        <taxon>Spiralia</taxon>
        <taxon>Gnathifera</taxon>
        <taxon>Rotifera</taxon>
        <taxon>Eurotatoria</taxon>
        <taxon>Bdelloidea</taxon>
        <taxon>Philodinida</taxon>
        <taxon>Philodinidae</taxon>
        <taxon>Rotaria</taxon>
    </lineage>
</organism>
<dbReference type="EMBL" id="CAJOBE010005037">
    <property type="protein sequence ID" value="CAF3957729.1"/>
    <property type="molecule type" value="Genomic_DNA"/>
</dbReference>
<dbReference type="AlphaFoldDB" id="A0A815DDT1"/>
<evidence type="ECO:0000256" key="2">
    <source>
        <dbReference type="ARBA" id="ARBA00022679"/>
    </source>
</evidence>
<keyword evidence="3" id="KW-0378">Hydrolase</keyword>
<dbReference type="GO" id="GO:0016410">
    <property type="term" value="F:N-acyltransferase activity"/>
    <property type="evidence" value="ECO:0007669"/>
    <property type="project" value="TreeGrafter"/>
</dbReference>
<dbReference type="Proteomes" id="UP000663823">
    <property type="component" value="Unassembled WGS sequence"/>
</dbReference>
<proteinExistence type="inferred from homology"/>
<dbReference type="Proteomes" id="UP000663874">
    <property type="component" value="Unassembled WGS sequence"/>
</dbReference>
<gene>
    <name evidence="11" type="ORF">FNK824_LOCUS23598</name>
    <name evidence="9" type="ORF">JBS370_LOCUS9879</name>
    <name evidence="10" type="ORF">OTI717_LOCUS24384</name>
    <name evidence="7" type="ORF">RFH988_LOCUS26763</name>
    <name evidence="8" type="ORF">SEV965_LOCUS26207</name>
    <name evidence="6" type="ORF">ZHD862_LOCUS22557</name>
</gene>
<dbReference type="Proteomes" id="UP000663864">
    <property type="component" value="Unassembled WGS sequence"/>
</dbReference>
<dbReference type="InterPro" id="IPR007053">
    <property type="entry name" value="LRAT_dom"/>
</dbReference>
<comment type="similarity">
    <text evidence="1">Belongs to the H-rev107 family.</text>
</comment>
<dbReference type="EMBL" id="CAJNOO010002175">
    <property type="protein sequence ID" value="CAF1242906.1"/>
    <property type="molecule type" value="Genomic_DNA"/>
</dbReference>
<evidence type="ECO:0000313" key="9">
    <source>
        <dbReference type="EMBL" id="CAF3706890.1"/>
    </source>
</evidence>
<dbReference type="InterPro" id="IPR051496">
    <property type="entry name" value="H-rev107_PLA/AT"/>
</dbReference>
<evidence type="ECO:0000313" key="12">
    <source>
        <dbReference type="Proteomes" id="UP000663889"/>
    </source>
</evidence>
<dbReference type="EMBL" id="CAJNOU010002197">
    <property type="protein sequence ID" value="CAF1299494.1"/>
    <property type="molecule type" value="Genomic_DNA"/>
</dbReference>
<feature type="domain" description="LRAT" evidence="5">
    <location>
        <begin position="15"/>
        <end position="116"/>
    </location>
</feature>
<dbReference type="Proteomes" id="UP000663889">
    <property type="component" value="Unassembled WGS sequence"/>
</dbReference>
<dbReference type="SUPFAM" id="SSF54001">
    <property type="entry name" value="Cysteine proteinases"/>
    <property type="match status" value="1"/>
</dbReference>
<evidence type="ECO:0000256" key="3">
    <source>
        <dbReference type="ARBA" id="ARBA00022801"/>
    </source>
</evidence>
<dbReference type="GO" id="GO:0004623">
    <property type="term" value="F:phospholipase A2 activity"/>
    <property type="evidence" value="ECO:0007669"/>
    <property type="project" value="TreeGrafter"/>
</dbReference>
<evidence type="ECO:0000256" key="1">
    <source>
        <dbReference type="ARBA" id="ARBA00007824"/>
    </source>
</evidence>
<evidence type="ECO:0000313" key="6">
    <source>
        <dbReference type="EMBL" id="CAF1195620.1"/>
    </source>
</evidence>
<sequence length="117" mass="13375">MGQIYSNPIQVLAEAQPGDIIQFERGWNQSHCGIYAGNGKVIHPSVEDCDRRQHGPPRVIESNFSDLLQDRKAKINNHFDQKTKPLPSDEILKRARGYNFGKYYWNSTSNHFAAECL</sequence>
<dbReference type="Gene3D" id="3.90.1720.10">
    <property type="entry name" value="endopeptidase domain like (from Nostoc punctiforme)"/>
    <property type="match status" value="1"/>
</dbReference>
<dbReference type="EMBL" id="CAJOAX010004596">
    <property type="protein sequence ID" value="CAF3912692.1"/>
    <property type="molecule type" value="Genomic_DNA"/>
</dbReference>
<name>A0A815DDT1_9BILA</name>
<evidence type="ECO:0000313" key="10">
    <source>
        <dbReference type="EMBL" id="CAF3912692.1"/>
    </source>
</evidence>
<reference evidence="8" key="1">
    <citation type="submission" date="2021-02" db="EMBL/GenBank/DDBJ databases">
        <authorList>
            <person name="Nowell W R."/>
        </authorList>
    </citation>
    <scope>NUCLEOTIDE SEQUENCE</scope>
</reference>
<comment type="caution">
    <text evidence="8">The sequence shown here is derived from an EMBL/GenBank/DDBJ whole genome shotgun (WGS) entry which is preliminary data.</text>
</comment>
<dbReference type="Proteomes" id="UP000663836">
    <property type="component" value="Unassembled WGS sequence"/>
</dbReference>
<evidence type="ECO:0000256" key="4">
    <source>
        <dbReference type="ARBA" id="ARBA00023098"/>
    </source>
</evidence>